<feature type="region of interest" description="Disordered" evidence="1">
    <location>
        <begin position="47"/>
        <end position="72"/>
    </location>
</feature>
<feature type="compositionally biased region" description="Polar residues" evidence="1">
    <location>
        <begin position="61"/>
        <end position="72"/>
    </location>
</feature>
<evidence type="ECO:0000313" key="3">
    <source>
        <dbReference type="EMBL" id="RCN51395.1"/>
    </source>
</evidence>
<comment type="caution">
    <text evidence="3">The sequence shown here is derived from an EMBL/GenBank/DDBJ whole genome shotgun (WGS) entry which is preliminary data.</text>
</comment>
<organism evidence="3 4">
    <name type="scientific">Ancylostoma caninum</name>
    <name type="common">Dog hookworm</name>
    <dbReference type="NCBI Taxonomy" id="29170"/>
    <lineage>
        <taxon>Eukaryota</taxon>
        <taxon>Metazoa</taxon>
        <taxon>Ecdysozoa</taxon>
        <taxon>Nematoda</taxon>
        <taxon>Chromadorea</taxon>
        <taxon>Rhabditida</taxon>
        <taxon>Rhabditina</taxon>
        <taxon>Rhabditomorpha</taxon>
        <taxon>Strongyloidea</taxon>
        <taxon>Ancylostomatidae</taxon>
        <taxon>Ancylostomatinae</taxon>
        <taxon>Ancylostoma</taxon>
    </lineage>
</organism>
<gene>
    <name evidence="3" type="ORF">ANCCAN_02548</name>
</gene>
<dbReference type="Proteomes" id="UP000252519">
    <property type="component" value="Unassembled WGS sequence"/>
</dbReference>
<dbReference type="EMBL" id="JOJR01000014">
    <property type="protein sequence ID" value="RCN51395.1"/>
    <property type="molecule type" value="Genomic_DNA"/>
</dbReference>
<protein>
    <submittedName>
        <fullName evidence="3">Uncharacterized protein</fullName>
    </submittedName>
</protein>
<accession>A0A368H7Y4</accession>
<proteinExistence type="predicted"/>
<evidence type="ECO:0000313" key="4">
    <source>
        <dbReference type="Proteomes" id="UP000252519"/>
    </source>
</evidence>
<dbReference type="AlphaFoldDB" id="A0A368H7Y4"/>
<sequence length="72" mass="7754">MSLLYILLGFLVLSTQGSDVGFDEESEHGHGHGARWLGFRLGLGPLEEEGEEVPQAKKDQQGLTSDLPSTTA</sequence>
<name>A0A368H7Y4_ANCCA</name>
<evidence type="ECO:0000256" key="1">
    <source>
        <dbReference type="SAM" id="MobiDB-lite"/>
    </source>
</evidence>
<evidence type="ECO:0000256" key="2">
    <source>
        <dbReference type="SAM" id="SignalP"/>
    </source>
</evidence>
<feature type="signal peptide" evidence="2">
    <location>
        <begin position="1"/>
        <end position="17"/>
    </location>
</feature>
<keyword evidence="2" id="KW-0732">Signal</keyword>
<reference evidence="3 4" key="1">
    <citation type="submission" date="2014-10" db="EMBL/GenBank/DDBJ databases">
        <title>Draft genome of the hookworm Ancylostoma caninum.</title>
        <authorList>
            <person name="Mitreva M."/>
        </authorList>
    </citation>
    <scope>NUCLEOTIDE SEQUENCE [LARGE SCALE GENOMIC DNA]</scope>
    <source>
        <strain evidence="3 4">Baltimore</strain>
    </source>
</reference>
<feature type="chain" id="PRO_5016605269" evidence="2">
    <location>
        <begin position="18"/>
        <end position="72"/>
    </location>
</feature>
<dbReference type="OrthoDB" id="5895312at2759"/>
<keyword evidence="4" id="KW-1185">Reference proteome</keyword>